<evidence type="ECO:0000256" key="2">
    <source>
        <dbReference type="SAM" id="Phobius"/>
    </source>
</evidence>
<dbReference type="AlphaFoldDB" id="A0A9D4PZI5"/>
<dbReference type="GO" id="GO:0004222">
    <property type="term" value="F:metalloendopeptidase activity"/>
    <property type="evidence" value="ECO:0007669"/>
    <property type="project" value="InterPro"/>
</dbReference>
<dbReference type="EMBL" id="JABSTV010001249">
    <property type="protein sequence ID" value="KAH7961195.1"/>
    <property type="molecule type" value="Genomic_DNA"/>
</dbReference>
<evidence type="ECO:0000313" key="4">
    <source>
        <dbReference type="EMBL" id="KAH7961195.1"/>
    </source>
</evidence>
<dbReference type="Gene3D" id="1.10.1380.10">
    <property type="entry name" value="Neutral endopeptidase , domain2"/>
    <property type="match status" value="1"/>
</dbReference>
<reference evidence="4" key="2">
    <citation type="submission" date="2021-09" db="EMBL/GenBank/DDBJ databases">
        <authorList>
            <person name="Jia N."/>
            <person name="Wang J."/>
            <person name="Shi W."/>
            <person name="Du L."/>
            <person name="Sun Y."/>
            <person name="Zhan W."/>
            <person name="Jiang J."/>
            <person name="Wang Q."/>
            <person name="Zhang B."/>
            <person name="Ji P."/>
            <person name="Sakyi L.B."/>
            <person name="Cui X."/>
            <person name="Yuan T."/>
            <person name="Jiang B."/>
            <person name="Yang W."/>
            <person name="Lam T.T.-Y."/>
            <person name="Chang Q."/>
            <person name="Ding S."/>
            <person name="Wang X."/>
            <person name="Zhu J."/>
            <person name="Ruan X."/>
            <person name="Zhao L."/>
            <person name="Wei J."/>
            <person name="Que T."/>
            <person name="Du C."/>
            <person name="Cheng J."/>
            <person name="Dai P."/>
            <person name="Han X."/>
            <person name="Huang E."/>
            <person name="Gao Y."/>
            <person name="Liu J."/>
            <person name="Shao H."/>
            <person name="Ye R."/>
            <person name="Li L."/>
            <person name="Wei W."/>
            <person name="Wang X."/>
            <person name="Wang C."/>
            <person name="Huo Q."/>
            <person name="Li W."/>
            <person name="Guo W."/>
            <person name="Chen H."/>
            <person name="Chen S."/>
            <person name="Zhou L."/>
            <person name="Zhou L."/>
            <person name="Ni X."/>
            <person name="Tian J."/>
            <person name="Zhou Y."/>
            <person name="Sheng Y."/>
            <person name="Liu T."/>
            <person name="Pan Y."/>
            <person name="Xia L."/>
            <person name="Li J."/>
            <person name="Zhao F."/>
            <person name="Cao W."/>
        </authorList>
    </citation>
    <scope>NUCLEOTIDE SEQUENCE</scope>
    <source>
        <strain evidence="4">Rsan-2018</strain>
        <tissue evidence="4">Larvae</tissue>
    </source>
</reference>
<dbReference type="PANTHER" id="PTHR11733:SF241">
    <property type="entry name" value="GH26575P-RELATED"/>
    <property type="match status" value="1"/>
</dbReference>
<dbReference type="GO" id="GO:0005886">
    <property type="term" value="C:plasma membrane"/>
    <property type="evidence" value="ECO:0007669"/>
    <property type="project" value="TreeGrafter"/>
</dbReference>
<evidence type="ECO:0000313" key="5">
    <source>
        <dbReference type="Proteomes" id="UP000821837"/>
    </source>
</evidence>
<dbReference type="SUPFAM" id="SSF55486">
    <property type="entry name" value="Metalloproteases ('zincins'), catalytic domain"/>
    <property type="match status" value="1"/>
</dbReference>
<dbReference type="InterPro" id="IPR042089">
    <property type="entry name" value="Peptidase_M13_dom_2"/>
</dbReference>
<feature type="transmembrane region" description="Helical" evidence="2">
    <location>
        <begin position="140"/>
        <end position="161"/>
    </location>
</feature>
<dbReference type="PROSITE" id="PS51885">
    <property type="entry name" value="NEPRILYSIN"/>
    <property type="match status" value="1"/>
</dbReference>
<reference evidence="4" key="1">
    <citation type="journal article" date="2020" name="Cell">
        <title>Large-Scale Comparative Analyses of Tick Genomes Elucidate Their Genetic Diversity and Vector Capacities.</title>
        <authorList>
            <consortium name="Tick Genome and Microbiome Consortium (TIGMIC)"/>
            <person name="Jia N."/>
            <person name="Wang J."/>
            <person name="Shi W."/>
            <person name="Du L."/>
            <person name="Sun Y."/>
            <person name="Zhan W."/>
            <person name="Jiang J.F."/>
            <person name="Wang Q."/>
            <person name="Zhang B."/>
            <person name="Ji P."/>
            <person name="Bell-Sakyi L."/>
            <person name="Cui X.M."/>
            <person name="Yuan T.T."/>
            <person name="Jiang B.G."/>
            <person name="Yang W.F."/>
            <person name="Lam T.T."/>
            <person name="Chang Q.C."/>
            <person name="Ding S.J."/>
            <person name="Wang X.J."/>
            <person name="Zhu J.G."/>
            <person name="Ruan X.D."/>
            <person name="Zhao L."/>
            <person name="Wei J.T."/>
            <person name="Ye R.Z."/>
            <person name="Que T.C."/>
            <person name="Du C.H."/>
            <person name="Zhou Y.H."/>
            <person name="Cheng J.X."/>
            <person name="Dai P.F."/>
            <person name="Guo W.B."/>
            <person name="Han X.H."/>
            <person name="Huang E.J."/>
            <person name="Li L.F."/>
            <person name="Wei W."/>
            <person name="Gao Y.C."/>
            <person name="Liu J.Z."/>
            <person name="Shao H.Z."/>
            <person name="Wang X."/>
            <person name="Wang C.C."/>
            <person name="Yang T.C."/>
            <person name="Huo Q.B."/>
            <person name="Li W."/>
            <person name="Chen H.Y."/>
            <person name="Chen S.E."/>
            <person name="Zhou L.G."/>
            <person name="Ni X.B."/>
            <person name="Tian J.H."/>
            <person name="Sheng Y."/>
            <person name="Liu T."/>
            <person name="Pan Y.S."/>
            <person name="Xia L.Y."/>
            <person name="Li J."/>
            <person name="Zhao F."/>
            <person name="Cao W.C."/>
        </authorList>
    </citation>
    <scope>NUCLEOTIDE SEQUENCE</scope>
    <source>
        <strain evidence="4">Rsan-2018</strain>
    </source>
</reference>
<evidence type="ECO:0000259" key="3">
    <source>
        <dbReference type="Pfam" id="PF01431"/>
    </source>
</evidence>
<name>A0A9D4PZI5_RHISA</name>
<feature type="compositionally biased region" description="Low complexity" evidence="1">
    <location>
        <begin position="54"/>
        <end position="71"/>
    </location>
</feature>
<dbReference type="VEuPathDB" id="VectorBase:RSAN_048379"/>
<accession>A0A9D4PZI5</accession>
<dbReference type="Proteomes" id="UP000821837">
    <property type="component" value="Chromosome 3"/>
</dbReference>
<comment type="caution">
    <text evidence="4">The sequence shown here is derived from an EMBL/GenBank/DDBJ whole genome shotgun (WGS) entry which is preliminary data.</text>
</comment>
<feature type="region of interest" description="Disordered" evidence="1">
    <location>
        <begin position="1"/>
        <end position="72"/>
    </location>
</feature>
<dbReference type="PANTHER" id="PTHR11733">
    <property type="entry name" value="ZINC METALLOPROTEASE FAMILY M13 NEPRILYSIN-RELATED"/>
    <property type="match status" value="1"/>
</dbReference>
<feature type="compositionally biased region" description="Basic and acidic residues" evidence="1">
    <location>
        <begin position="1"/>
        <end position="11"/>
    </location>
</feature>
<dbReference type="InterPro" id="IPR024079">
    <property type="entry name" value="MetalloPept_cat_dom_sf"/>
</dbReference>
<keyword evidence="5" id="KW-1185">Reference proteome</keyword>
<feature type="region of interest" description="Disordered" evidence="1">
    <location>
        <begin position="103"/>
        <end position="127"/>
    </location>
</feature>
<dbReference type="Gene3D" id="3.40.390.10">
    <property type="entry name" value="Collagenase (Catalytic Domain)"/>
    <property type="match status" value="2"/>
</dbReference>
<feature type="domain" description="Peptidase M13 C-terminal" evidence="3">
    <location>
        <begin position="713"/>
        <end position="796"/>
    </location>
</feature>
<sequence>MRRSESRRPDRSSSSSEGGRPLRKLKRWCDAANESANSAVPAPPLESKVGTNKSSGLGRGSSNRRPSSTGSFCSVRSRIAPAAQDSEHSALIAAAASELEVDARRSQKKRRPHEVPASPTEEPPEDLITRAGARACPSDWLYGGLALLLLATVFVLTKLWMAMPDVGNAPPGLCKSTDCADHAAALGVGKYDVAGRGTRDPCQDFGQFVCSVAEIRYPWSRLPVMTQMLVDYVVQLGRQLPTVAVLAKAGLAMRTCLDTSTRNDEDVEHLLEFMQGRSFDWPADESDLVDPTDYARPLKWALPLWFDIELRPSSSGQGRTIVQTSSTRALVWRELHAEAEMLGLITIYVETFCSALILRRRAAPSFVAFVRQNSLDVQSLIFRHLSDAVSASIRDPKLMHLRTLSTKEHLPQLQPQDWAHALQWAFHAAPAIAPDDAFLATNIYVIRSMRRIFESLTAREVLFHTTLWFLQEVGPLASKTLSLFTALSEASNMLNSISCGLHIEAVYHAALVMKSKLEFSAPQRLAVRDLLRSVIKTALDRIRTMPEASHQTRGTLEAAFKNTSATAWPWGELSVLKSLEHYYGPTNTAPRSAFDEWLSIRLHVQNFAGDRDLATKVFRIESSRLANYDLIDNVILICAAALTAPFYYTSGTSAMVYGGLGSILGAEIAHTLHSFPALLKEEAQILPSGERLLEILWGISPCNATYGLFPAVAGLQLAHSAYVRFRYAEDDVPLALLKNYTAEQVFFMTFCLTLCDYDYNRGWASQICNHAVKHLPAFARSFNCPPESLMSTKPVCPES</sequence>
<dbReference type="GO" id="GO:0016485">
    <property type="term" value="P:protein processing"/>
    <property type="evidence" value="ECO:0007669"/>
    <property type="project" value="TreeGrafter"/>
</dbReference>
<dbReference type="InterPro" id="IPR000718">
    <property type="entry name" value="Peptidase_M13"/>
</dbReference>
<organism evidence="4 5">
    <name type="scientific">Rhipicephalus sanguineus</name>
    <name type="common">Brown dog tick</name>
    <name type="synonym">Ixodes sanguineus</name>
    <dbReference type="NCBI Taxonomy" id="34632"/>
    <lineage>
        <taxon>Eukaryota</taxon>
        <taxon>Metazoa</taxon>
        <taxon>Ecdysozoa</taxon>
        <taxon>Arthropoda</taxon>
        <taxon>Chelicerata</taxon>
        <taxon>Arachnida</taxon>
        <taxon>Acari</taxon>
        <taxon>Parasitiformes</taxon>
        <taxon>Ixodida</taxon>
        <taxon>Ixodoidea</taxon>
        <taxon>Ixodidae</taxon>
        <taxon>Rhipicephalinae</taxon>
        <taxon>Rhipicephalus</taxon>
        <taxon>Rhipicephalus</taxon>
    </lineage>
</organism>
<dbReference type="InterPro" id="IPR018497">
    <property type="entry name" value="Peptidase_M13_C"/>
</dbReference>
<evidence type="ECO:0000256" key="1">
    <source>
        <dbReference type="SAM" id="MobiDB-lite"/>
    </source>
</evidence>
<keyword evidence="2" id="KW-0472">Membrane</keyword>
<keyword evidence="2" id="KW-0812">Transmembrane</keyword>
<protein>
    <recommendedName>
        <fullName evidence="3">Peptidase M13 C-terminal domain-containing protein</fullName>
    </recommendedName>
</protein>
<dbReference type="Pfam" id="PF01431">
    <property type="entry name" value="Peptidase_M13"/>
    <property type="match status" value="1"/>
</dbReference>
<proteinExistence type="predicted"/>
<keyword evidence="2" id="KW-1133">Transmembrane helix</keyword>
<gene>
    <name evidence="4" type="ORF">HPB52_005392</name>
</gene>